<feature type="domain" description="Tryptophan synthase beta chain-like PALP" evidence="6">
    <location>
        <begin position="3"/>
        <end position="304"/>
    </location>
</feature>
<sequence>METPILRMAGEPEDSNELYIKREDLLPFSMGGNKVRIGEAFFDDMKQKGCDCMVIYGSRHSNLCRVLSALCKSRGVPCVMICSHEDGEEQEITNNTLLVDWTGTEIVHCRKQEIAAAVEEVMNRQKARGMAPYYIFGNKYGTGNEGTAAGAYAEAYKEIREYERRRGFSFDYIFLPSGTGATQSGLICGKLLMGGEASIMGVMISSREYGRAREVVREGVASYFEKTGKSLPEDYQKEIHLLDQYRQGGYGRYDVRIEACVREVYCRDGVALDPVYTAKAFWGMKEYLKEKQVEGKKVLFLHTGGGPLFYDYLTKREKASL</sequence>
<evidence type="ECO:0000313" key="7">
    <source>
        <dbReference type="EMBL" id="HIR13025.1"/>
    </source>
</evidence>
<evidence type="ECO:0000256" key="5">
    <source>
        <dbReference type="PIRSR" id="PIRSR006278-2"/>
    </source>
</evidence>
<evidence type="ECO:0000259" key="6">
    <source>
        <dbReference type="Pfam" id="PF00291"/>
    </source>
</evidence>
<evidence type="ECO:0000256" key="3">
    <source>
        <dbReference type="ARBA" id="ARBA00022898"/>
    </source>
</evidence>
<organism evidence="7 8">
    <name type="scientific">Candidatus Choladousia intestinavium</name>
    <dbReference type="NCBI Taxonomy" id="2840727"/>
    <lineage>
        <taxon>Bacteria</taxon>
        <taxon>Bacillati</taxon>
        <taxon>Bacillota</taxon>
        <taxon>Clostridia</taxon>
        <taxon>Lachnospirales</taxon>
        <taxon>Lachnospiraceae</taxon>
        <taxon>Lachnospiraceae incertae sedis</taxon>
        <taxon>Candidatus Choladousia</taxon>
    </lineage>
</organism>
<comment type="caution">
    <text evidence="7">The sequence shown here is derived from an EMBL/GenBank/DDBJ whole genome shotgun (WGS) entry which is preliminary data.</text>
</comment>
<name>A0A9D1AAE2_9FIRM</name>
<dbReference type="PANTHER" id="PTHR43780">
    <property type="entry name" value="1-AMINOCYCLOPROPANE-1-CARBOXYLATE DEAMINASE-RELATED"/>
    <property type="match status" value="1"/>
</dbReference>
<evidence type="ECO:0000256" key="4">
    <source>
        <dbReference type="PIRSR" id="PIRSR006278-1"/>
    </source>
</evidence>
<dbReference type="GO" id="GO:1901605">
    <property type="term" value="P:alpha-amino acid metabolic process"/>
    <property type="evidence" value="ECO:0007669"/>
    <property type="project" value="UniProtKB-ARBA"/>
</dbReference>
<dbReference type="AlphaFoldDB" id="A0A9D1AAE2"/>
<dbReference type="Gene3D" id="3.40.50.1100">
    <property type="match status" value="2"/>
</dbReference>
<feature type="active site" description="Nucleophile" evidence="4">
    <location>
        <position position="61"/>
    </location>
</feature>
<proteinExistence type="inferred from homology"/>
<dbReference type="Proteomes" id="UP000886757">
    <property type="component" value="Unassembled WGS sequence"/>
</dbReference>
<dbReference type="PANTHER" id="PTHR43780:SF2">
    <property type="entry name" value="1-AMINOCYCLOPROPANE-1-CARBOXYLATE DEAMINASE-RELATED"/>
    <property type="match status" value="1"/>
</dbReference>
<dbReference type="Pfam" id="PF00291">
    <property type="entry name" value="PALP"/>
    <property type="match status" value="1"/>
</dbReference>
<protein>
    <submittedName>
        <fullName evidence="7">Pyridoxal-phosphate dependent enzyme</fullName>
    </submittedName>
</protein>
<evidence type="ECO:0000256" key="1">
    <source>
        <dbReference type="ARBA" id="ARBA00001933"/>
    </source>
</evidence>
<dbReference type="GO" id="GO:0019148">
    <property type="term" value="F:D-cysteine desulfhydrase activity"/>
    <property type="evidence" value="ECO:0007669"/>
    <property type="project" value="TreeGrafter"/>
</dbReference>
<keyword evidence="3 5" id="KW-0663">Pyridoxal phosphate</keyword>
<reference evidence="7" key="2">
    <citation type="journal article" date="2021" name="PeerJ">
        <title>Extensive microbial diversity within the chicken gut microbiome revealed by metagenomics and culture.</title>
        <authorList>
            <person name="Gilroy R."/>
            <person name="Ravi A."/>
            <person name="Getino M."/>
            <person name="Pursley I."/>
            <person name="Horton D.L."/>
            <person name="Alikhan N.F."/>
            <person name="Baker D."/>
            <person name="Gharbi K."/>
            <person name="Hall N."/>
            <person name="Watson M."/>
            <person name="Adriaenssens E.M."/>
            <person name="Foster-Nyarko E."/>
            <person name="Jarju S."/>
            <person name="Secka A."/>
            <person name="Antonio M."/>
            <person name="Oren A."/>
            <person name="Chaudhuri R.R."/>
            <person name="La Ragione R."/>
            <person name="Hildebrand F."/>
            <person name="Pallen M.J."/>
        </authorList>
    </citation>
    <scope>NUCLEOTIDE SEQUENCE</scope>
    <source>
        <strain evidence="7">ChiSjej4B22-8148</strain>
    </source>
</reference>
<dbReference type="SUPFAM" id="SSF53686">
    <property type="entry name" value="Tryptophan synthase beta subunit-like PLP-dependent enzymes"/>
    <property type="match status" value="1"/>
</dbReference>
<reference evidence="7" key="1">
    <citation type="submission" date="2020-10" db="EMBL/GenBank/DDBJ databases">
        <authorList>
            <person name="Gilroy R."/>
        </authorList>
    </citation>
    <scope>NUCLEOTIDE SEQUENCE</scope>
    <source>
        <strain evidence="7">ChiSjej4B22-8148</strain>
    </source>
</reference>
<dbReference type="PIRSF" id="PIRSF006278">
    <property type="entry name" value="ACCD_DCysDesulf"/>
    <property type="match status" value="1"/>
</dbReference>
<comment type="cofactor">
    <cofactor evidence="1">
        <name>pyridoxal 5'-phosphate</name>
        <dbReference type="ChEBI" id="CHEBI:597326"/>
    </cofactor>
</comment>
<evidence type="ECO:0000256" key="2">
    <source>
        <dbReference type="ARBA" id="ARBA00008639"/>
    </source>
</evidence>
<gene>
    <name evidence="7" type="ORF">IAB31_03765</name>
</gene>
<dbReference type="InterPro" id="IPR036052">
    <property type="entry name" value="TrpB-like_PALP_sf"/>
</dbReference>
<feature type="modified residue" description="N6-(pyridoxal phosphate)lysine" evidence="5">
    <location>
        <position position="34"/>
    </location>
</feature>
<comment type="similarity">
    <text evidence="2">Belongs to the ACC deaminase/D-cysteine desulfhydrase family.</text>
</comment>
<accession>A0A9D1AAE2</accession>
<dbReference type="InterPro" id="IPR001926">
    <property type="entry name" value="TrpB-like_PALP"/>
</dbReference>
<dbReference type="InterPro" id="IPR027278">
    <property type="entry name" value="ACCD_DCysDesulf"/>
</dbReference>
<evidence type="ECO:0000313" key="8">
    <source>
        <dbReference type="Proteomes" id="UP000886757"/>
    </source>
</evidence>
<dbReference type="EMBL" id="DVGK01000043">
    <property type="protein sequence ID" value="HIR13025.1"/>
    <property type="molecule type" value="Genomic_DNA"/>
</dbReference>